<sequence length="359" mass="39861">MSTNSARATRKRARLDEQPVQAITDGGDVDLVPKEDALAELGTRRDEEFWFDDGTIVLVARDVEFRVYSGILASKSPVFKDLFSHPNPTRLVSIHGLPDIPCPVVTLTDHPDDLRHILRIVYMTHAGGRLYDAKSKSPSFDAISASIRLGHKYQMMELYDESVAYLKDHFTDDFDTWANHPDWCPPGWKHAEAIGVVNLARLIGEPCLLPTALLACIELEDELVDGYTRSDGSQESLTLEDLKLCIAAKTRLREAAVVALFRTLEPVVSAACKNAEKGGCRVALRTAIYNLHATVNVWIGGCIFQPYLDCVKDGKVNVCSRCSALLDARCRYERLHMWNSLPELVGIAAPGWGKPAEQE</sequence>
<evidence type="ECO:0000313" key="3">
    <source>
        <dbReference type="Proteomes" id="UP000256964"/>
    </source>
</evidence>
<gene>
    <name evidence="2" type="ORF">OH76DRAFT_619229</name>
</gene>
<feature type="domain" description="BTB" evidence="1">
    <location>
        <begin position="54"/>
        <end position="122"/>
    </location>
</feature>
<dbReference type="PROSITE" id="PS50097">
    <property type="entry name" value="BTB"/>
    <property type="match status" value="1"/>
</dbReference>
<evidence type="ECO:0000259" key="1">
    <source>
        <dbReference type="PROSITE" id="PS50097"/>
    </source>
</evidence>
<dbReference type="InterPro" id="IPR011333">
    <property type="entry name" value="SKP1/BTB/POZ_sf"/>
</dbReference>
<dbReference type="AlphaFoldDB" id="A0A371D8Z9"/>
<keyword evidence="3" id="KW-1185">Reference proteome</keyword>
<evidence type="ECO:0000313" key="2">
    <source>
        <dbReference type="EMBL" id="RDX49001.1"/>
    </source>
</evidence>
<dbReference type="InterPro" id="IPR000210">
    <property type="entry name" value="BTB/POZ_dom"/>
</dbReference>
<dbReference type="Pfam" id="PF00651">
    <property type="entry name" value="BTB"/>
    <property type="match status" value="1"/>
</dbReference>
<accession>A0A371D8Z9</accession>
<dbReference type="Gene3D" id="3.30.710.10">
    <property type="entry name" value="Potassium Channel Kv1.1, Chain A"/>
    <property type="match status" value="1"/>
</dbReference>
<dbReference type="Proteomes" id="UP000256964">
    <property type="component" value="Unassembled WGS sequence"/>
</dbReference>
<protein>
    <recommendedName>
        <fullName evidence="1">BTB domain-containing protein</fullName>
    </recommendedName>
</protein>
<name>A0A371D8Z9_9APHY</name>
<proteinExistence type="predicted"/>
<dbReference type="CDD" id="cd18186">
    <property type="entry name" value="BTB_POZ_ZBTB_KLHL-like"/>
    <property type="match status" value="1"/>
</dbReference>
<dbReference type="SUPFAM" id="SSF54695">
    <property type="entry name" value="POZ domain"/>
    <property type="match status" value="1"/>
</dbReference>
<dbReference type="OrthoDB" id="3036049at2759"/>
<reference evidence="2 3" key="1">
    <citation type="journal article" date="2018" name="Biotechnol. Biofuels">
        <title>Integrative visual omics of the white-rot fungus Polyporus brumalis exposes the biotechnological potential of its oxidative enzymes for delignifying raw plant biomass.</title>
        <authorList>
            <person name="Miyauchi S."/>
            <person name="Rancon A."/>
            <person name="Drula E."/>
            <person name="Hage H."/>
            <person name="Chaduli D."/>
            <person name="Favel A."/>
            <person name="Grisel S."/>
            <person name="Henrissat B."/>
            <person name="Herpoel-Gimbert I."/>
            <person name="Ruiz-Duenas F.J."/>
            <person name="Chevret D."/>
            <person name="Hainaut M."/>
            <person name="Lin J."/>
            <person name="Wang M."/>
            <person name="Pangilinan J."/>
            <person name="Lipzen A."/>
            <person name="Lesage-Meessen L."/>
            <person name="Navarro D."/>
            <person name="Riley R."/>
            <person name="Grigoriev I.V."/>
            <person name="Zhou S."/>
            <person name="Raouche S."/>
            <person name="Rosso M.N."/>
        </authorList>
    </citation>
    <scope>NUCLEOTIDE SEQUENCE [LARGE SCALE GENOMIC DNA]</scope>
    <source>
        <strain evidence="2 3">BRFM 1820</strain>
    </source>
</reference>
<dbReference type="EMBL" id="KZ857408">
    <property type="protein sequence ID" value="RDX49001.1"/>
    <property type="molecule type" value="Genomic_DNA"/>
</dbReference>
<dbReference type="SMART" id="SM00225">
    <property type="entry name" value="BTB"/>
    <property type="match status" value="1"/>
</dbReference>
<organism evidence="2 3">
    <name type="scientific">Lentinus brumalis</name>
    <dbReference type="NCBI Taxonomy" id="2498619"/>
    <lineage>
        <taxon>Eukaryota</taxon>
        <taxon>Fungi</taxon>
        <taxon>Dikarya</taxon>
        <taxon>Basidiomycota</taxon>
        <taxon>Agaricomycotina</taxon>
        <taxon>Agaricomycetes</taxon>
        <taxon>Polyporales</taxon>
        <taxon>Polyporaceae</taxon>
        <taxon>Lentinus</taxon>
    </lineage>
</organism>